<accession>A0A2T4VWM6</accession>
<dbReference type="AlphaFoldDB" id="A0A2T4VWM6"/>
<dbReference type="Proteomes" id="UP000240811">
    <property type="component" value="Unassembled WGS sequence"/>
</dbReference>
<evidence type="ECO:0008006" key="3">
    <source>
        <dbReference type="Google" id="ProtNLM"/>
    </source>
</evidence>
<protein>
    <recommendedName>
        <fullName evidence="3">Terminase small subunit</fullName>
    </recommendedName>
</protein>
<name>A0A2T4VWM6_9HYPH</name>
<comment type="caution">
    <text evidence="1">The sequence shown here is derived from an EMBL/GenBank/DDBJ whole genome shotgun (WGS) entry which is preliminary data.</text>
</comment>
<dbReference type="Gene3D" id="1.10.10.60">
    <property type="entry name" value="Homeodomain-like"/>
    <property type="match status" value="1"/>
</dbReference>
<dbReference type="Pfam" id="PF20901">
    <property type="entry name" value="Sf6_terminase"/>
    <property type="match status" value="1"/>
</dbReference>
<sequence length="172" mass="20020">MKPSKYTKEKAEAILDLMSTGKSLFQSCLQHQIPYRTFRSWLKQDKEGLNESYEEAKRACMEAIAEELHNLVHSEPTAEEKEYPHLLKLRDTRMNHLKWTLEKRHRNVYGTQVKIEQSHTIDLKPLLNQVQKSIETKGLKPVNVISKSTETPLESSNNNLIEHSTIKPIKRT</sequence>
<proteinExistence type="predicted"/>
<evidence type="ECO:0000313" key="2">
    <source>
        <dbReference type="Proteomes" id="UP000240811"/>
    </source>
</evidence>
<evidence type="ECO:0000313" key="1">
    <source>
        <dbReference type="EMBL" id="PTL86185.1"/>
    </source>
</evidence>
<organism evidence="1 2">
    <name type="scientific">Candidatus Liberibacter europaeus</name>
    <dbReference type="NCBI Taxonomy" id="744859"/>
    <lineage>
        <taxon>Bacteria</taxon>
        <taxon>Pseudomonadati</taxon>
        <taxon>Pseudomonadota</taxon>
        <taxon>Alphaproteobacteria</taxon>
        <taxon>Hyphomicrobiales</taxon>
        <taxon>Rhizobiaceae</taxon>
        <taxon>Liberibacter</taxon>
    </lineage>
</organism>
<gene>
    <name evidence="1" type="ORF">C4617_04760</name>
</gene>
<dbReference type="InterPro" id="IPR048683">
    <property type="entry name" value="Sf6_terminase"/>
</dbReference>
<reference evidence="2" key="1">
    <citation type="submission" date="2018-02" db="EMBL/GenBank/DDBJ databases">
        <title>Genome sequence of Candidatus Liberibacter europaeus.</title>
        <authorList>
            <person name="Frampton R.A."/>
            <person name="Thompson S.M."/>
            <person name="David C."/>
            <person name="Addison S.M."/>
            <person name="Smith G.R."/>
        </authorList>
    </citation>
    <scope>NUCLEOTIDE SEQUENCE [LARGE SCALE GENOMIC DNA]</scope>
</reference>
<dbReference type="EMBL" id="PSQJ01000006">
    <property type="protein sequence ID" value="PTL86185.1"/>
    <property type="molecule type" value="Genomic_DNA"/>
</dbReference>